<evidence type="ECO:0000313" key="9">
    <source>
        <dbReference type="Proteomes" id="UP001269819"/>
    </source>
</evidence>
<keyword evidence="3" id="KW-1003">Cell membrane</keyword>
<reference evidence="8 9" key="1">
    <citation type="submission" date="2023-10" db="EMBL/GenBank/DDBJ databases">
        <title>Characteristics and mechanism of a salt-tolerant marine origin heterotrophic nitrifying- aerobic denitrifying bacteria Marinobacter xestospongiae HN1.</title>
        <authorList>
            <person name="Qi R."/>
        </authorList>
    </citation>
    <scope>NUCLEOTIDE SEQUENCE [LARGE SCALE GENOMIC DNA]</scope>
    <source>
        <strain evidence="8 9">HN1</strain>
    </source>
</reference>
<dbReference type="Proteomes" id="UP001269819">
    <property type="component" value="Unassembled WGS sequence"/>
</dbReference>
<name>A0ABU3VW97_9GAMM</name>
<feature type="transmembrane region" description="Helical" evidence="7">
    <location>
        <begin position="138"/>
        <end position="160"/>
    </location>
</feature>
<feature type="transmembrane region" description="Helical" evidence="7">
    <location>
        <begin position="19"/>
        <end position="39"/>
    </location>
</feature>
<feature type="transmembrane region" description="Helical" evidence="7">
    <location>
        <begin position="419"/>
        <end position="440"/>
    </location>
</feature>
<organism evidence="8 9">
    <name type="scientific">Marinobacter xestospongiae</name>
    <dbReference type="NCBI Taxonomy" id="994319"/>
    <lineage>
        <taxon>Bacteria</taxon>
        <taxon>Pseudomonadati</taxon>
        <taxon>Pseudomonadota</taxon>
        <taxon>Gammaproteobacteria</taxon>
        <taxon>Pseudomonadales</taxon>
        <taxon>Marinobacteraceae</taxon>
        <taxon>Marinobacter</taxon>
    </lineage>
</organism>
<dbReference type="EMBL" id="JAWIIJ010000004">
    <property type="protein sequence ID" value="MDV2078544.1"/>
    <property type="molecule type" value="Genomic_DNA"/>
</dbReference>
<evidence type="ECO:0000256" key="4">
    <source>
        <dbReference type="ARBA" id="ARBA00022692"/>
    </source>
</evidence>
<evidence type="ECO:0000256" key="2">
    <source>
        <dbReference type="ARBA" id="ARBA00022448"/>
    </source>
</evidence>
<feature type="transmembrane region" description="Helical" evidence="7">
    <location>
        <begin position="238"/>
        <end position="259"/>
    </location>
</feature>
<dbReference type="Pfam" id="PF01554">
    <property type="entry name" value="MatE"/>
    <property type="match status" value="2"/>
</dbReference>
<protein>
    <submittedName>
        <fullName evidence="8">MATE family efflux transporter</fullName>
    </submittedName>
</protein>
<comment type="subcellular location">
    <subcellularLocation>
        <location evidence="1">Cell inner membrane</location>
        <topology evidence="1">Multi-pass membrane protein</topology>
    </subcellularLocation>
</comment>
<proteinExistence type="predicted"/>
<keyword evidence="4 7" id="KW-0812">Transmembrane</keyword>
<evidence type="ECO:0000256" key="1">
    <source>
        <dbReference type="ARBA" id="ARBA00004429"/>
    </source>
</evidence>
<evidence type="ECO:0000256" key="3">
    <source>
        <dbReference type="ARBA" id="ARBA00022475"/>
    </source>
</evidence>
<dbReference type="InterPro" id="IPR002528">
    <property type="entry name" value="MATE_fam"/>
</dbReference>
<feature type="transmembrane region" description="Helical" evidence="7">
    <location>
        <begin position="358"/>
        <end position="382"/>
    </location>
</feature>
<dbReference type="PIRSF" id="PIRSF006603">
    <property type="entry name" value="DinF"/>
    <property type="match status" value="1"/>
</dbReference>
<sequence length="459" mass="49081">MNTPPTDNPVLSGPVWPTFFRYALPSVAGLLALTTANIVDGLFIGNFAGAEALAALNLLIPYFTLLFGLALMLAIGGTVMAGKLLGQQQPDQAATLFSQCLLATVALGLIAAVLSLSLEEPLFRALGAEPELFPLMQSYFRIITWGLVLQISGVVLYYFVRVDGYPGLATLALAVGAGTNIVLDMVLVAGFDLGLSGAAIATALAAVLQLLVLMHYFRGDHRLRLSLPRRGWRRLGRAAYNGLSEWINEASVGVVMLLINWLLMRQHGVDGVAAFTVVNYLIFLSLMVFYGIADAMNVLVSHNLGAGQADRIRRFMISGATTIGGLSVLLLLALWLFADGLITLFLDPSDVHAGDLATAFLAVLWPLFVVNGFNVLVSVYLTAMHQPLPSAAIALSRSLVLPAALLLVLGWWLPQWPLLLALPLAEWLTFVLALACLARFRPGRVIAADRPVAKAAGSA</sequence>
<feature type="transmembrane region" description="Helical" evidence="7">
    <location>
        <begin position="93"/>
        <end position="118"/>
    </location>
</feature>
<dbReference type="PANTHER" id="PTHR43823">
    <property type="entry name" value="SPORULATION PROTEIN YKVU"/>
    <property type="match status" value="1"/>
</dbReference>
<evidence type="ECO:0000256" key="7">
    <source>
        <dbReference type="SAM" id="Phobius"/>
    </source>
</evidence>
<evidence type="ECO:0000256" key="5">
    <source>
        <dbReference type="ARBA" id="ARBA00022989"/>
    </source>
</evidence>
<keyword evidence="9" id="KW-1185">Reference proteome</keyword>
<comment type="caution">
    <text evidence="8">The sequence shown here is derived from an EMBL/GenBank/DDBJ whole genome shotgun (WGS) entry which is preliminary data.</text>
</comment>
<dbReference type="RefSeq" id="WP_316973297.1">
    <property type="nucleotide sequence ID" value="NZ_JAWIIJ010000004.1"/>
</dbReference>
<gene>
    <name evidence="8" type="ORF">RYS15_07600</name>
</gene>
<evidence type="ECO:0000313" key="8">
    <source>
        <dbReference type="EMBL" id="MDV2078544.1"/>
    </source>
</evidence>
<keyword evidence="5 7" id="KW-1133">Transmembrane helix</keyword>
<feature type="transmembrane region" description="Helical" evidence="7">
    <location>
        <begin position="314"/>
        <end position="338"/>
    </location>
</feature>
<accession>A0ABU3VW97</accession>
<keyword evidence="2" id="KW-0813">Transport</keyword>
<feature type="transmembrane region" description="Helical" evidence="7">
    <location>
        <begin position="59"/>
        <end position="81"/>
    </location>
</feature>
<dbReference type="InterPro" id="IPR051327">
    <property type="entry name" value="MATE_MepA_subfamily"/>
</dbReference>
<keyword evidence="6 7" id="KW-0472">Membrane</keyword>
<feature type="transmembrane region" description="Helical" evidence="7">
    <location>
        <begin position="167"/>
        <end position="191"/>
    </location>
</feature>
<dbReference type="PANTHER" id="PTHR43823:SF3">
    <property type="entry name" value="MULTIDRUG EXPORT PROTEIN MEPA"/>
    <property type="match status" value="1"/>
</dbReference>
<feature type="transmembrane region" description="Helical" evidence="7">
    <location>
        <begin position="394"/>
        <end position="413"/>
    </location>
</feature>
<feature type="transmembrane region" description="Helical" evidence="7">
    <location>
        <begin position="271"/>
        <end position="293"/>
    </location>
</feature>
<dbReference type="InterPro" id="IPR048279">
    <property type="entry name" value="MdtK-like"/>
</dbReference>
<feature type="transmembrane region" description="Helical" evidence="7">
    <location>
        <begin position="197"/>
        <end position="217"/>
    </location>
</feature>
<evidence type="ECO:0000256" key="6">
    <source>
        <dbReference type="ARBA" id="ARBA00023136"/>
    </source>
</evidence>